<dbReference type="AlphaFoldDB" id="A0AAV7APY2"/>
<protein>
    <recommendedName>
        <fullName evidence="20">Complement component C1q receptor</fullName>
    </recommendedName>
</protein>
<reference evidence="18" key="1">
    <citation type="thesis" date="2020" institute="ProQuest LLC" country="789 East Eisenhower Parkway, Ann Arbor, MI, USA">
        <title>Comparative Genomics and Chromosome Evolution.</title>
        <authorList>
            <person name="Mudd A.B."/>
        </authorList>
    </citation>
    <scope>NUCLEOTIDE SEQUENCE</scope>
    <source>
        <strain evidence="18">237g6f4</strain>
        <tissue evidence="18">Blood</tissue>
    </source>
</reference>
<keyword evidence="19" id="KW-1185">Reference proteome</keyword>
<dbReference type="PROSITE" id="PS01187">
    <property type="entry name" value="EGF_CA"/>
    <property type="match status" value="1"/>
</dbReference>
<dbReference type="GO" id="GO:0050840">
    <property type="term" value="F:extracellular matrix binding"/>
    <property type="evidence" value="ECO:0007669"/>
    <property type="project" value="TreeGrafter"/>
</dbReference>
<evidence type="ECO:0008006" key="20">
    <source>
        <dbReference type="Google" id="ProtNLM"/>
    </source>
</evidence>
<dbReference type="InterPro" id="IPR001881">
    <property type="entry name" value="EGF-like_Ca-bd_dom"/>
</dbReference>
<dbReference type="InterPro" id="IPR016187">
    <property type="entry name" value="CTDL_fold"/>
</dbReference>
<comment type="subcellular location">
    <subcellularLocation>
        <location evidence="1">Membrane</location>
        <topology evidence="1">Single-pass type I membrane protein</topology>
    </subcellularLocation>
</comment>
<dbReference type="SMART" id="SM00179">
    <property type="entry name" value="EGF_CA"/>
    <property type="match status" value="2"/>
</dbReference>
<dbReference type="PANTHER" id="PTHR14789:SF4">
    <property type="entry name" value="ENDOSIALIN"/>
    <property type="match status" value="1"/>
</dbReference>
<feature type="domain" description="C-type lectin" evidence="17">
    <location>
        <begin position="31"/>
        <end position="164"/>
    </location>
</feature>
<evidence type="ECO:0000256" key="12">
    <source>
        <dbReference type="ARBA" id="ARBA00023170"/>
    </source>
</evidence>
<dbReference type="Pfam" id="PF07645">
    <property type="entry name" value="EGF_CA"/>
    <property type="match status" value="1"/>
</dbReference>
<evidence type="ECO:0000256" key="4">
    <source>
        <dbReference type="ARBA" id="ARBA00022583"/>
    </source>
</evidence>
<dbReference type="InterPro" id="IPR016186">
    <property type="entry name" value="C-type_lectin-like/link_sf"/>
</dbReference>
<dbReference type="Proteomes" id="UP000824782">
    <property type="component" value="Unassembled WGS sequence"/>
</dbReference>
<dbReference type="GO" id="GO:0016477">
    <property type="term" value="P:cell migration"/>
    <property type="evidence" value="ECO:0007669"/>
    <property type="project" value="TreeGrafter"/>
</dbReference>
<keyword evidence="12" id="KW-0675">Receptor</keyword>
<gene>
    <name evidence="18" type="ORF">GDO81_016147</name>
</gene>
<dbReference type="FunFam" id="2.10.25.10:FF:000009">
    <property type="entry name" value="Low-density lipoprotein receptor isoform 1"/>
    <property type="match status" value="2"/>
</dbReference>
<keyword evidence="5" id="KW-0812">Transmembrane</keyword>
<dbReference type="PANTHER" id="PTHR14789">
    <property type="entry name" value="CHONDROLECTIN VARIANT CHODLFDELTAE"/>
    <property type="match status" value="1"/>
</dbReference>
<dbReference type="GO" id="GO:0006897">
    <property type="term" value="P:endocytosis"/>
    <property type="evidence" value="ECO:0007669"/>
    <property type="project" value="UniProtKB-KW"/>
</dbReference>
<evidence type="ECO:0000259" key="17">
    <source>
        <dbReference type="PROSITE" id="PS50041"/>
    </source>
</evidence>
<keyword evidence="2 14" id="KW-0245">EGF-like domain</keyword>
<dbReference type="InterPro" id="IPR000742">
    <property type="entry name" value="EGF"/>
</dbReference>
<dbReference type="PROSITE" id="PS00010">
    <property type="entry name" value="ASX_HYDROXYL"/>
    <property type="match status" value="2"/>
</dbReference>
<keyword evidence="6 15" id="KW-0732">Signal</keyword>
<keyword evidence="11 14" id="KW-1015">Disulfide bond</keyword>
<dbReference type="SMART" id="SM00034">
    <property type="entry name" value="CLECT"/>
    <property type="match status" value="1"/>
</dbReference>
<keyword evidence="13" id="KW-0325">Glycoprotein</keyword>
<evidence type="ECO:0000313" key="19">
    <source>
        <dbReference type="Proteomes" id="UP000824782"/>
    </source>
</evidence>
<evidence type="ECO:0000313" key="18">
    <source>
        <dbReference type="EMBL" id="KAG8563596.1"/>
    </source>
</evidence>
<dbReference type="CDD" id="cd03600">
    <property type="entry name" value="CLECT_thrombomodulin_like"/>
    <property type="match status" value="1"/>
</dbReference>
<dbReference type="EMBL" id="WNYA01000007">
    <property type="protein sequence ID" value="KAG8563596.1"/>
    <property type="molecule type" value="Genomic_DNA"/>
</dbReference>
<evidence type="ECO:0000256" key="5">
    <source>
        <dbReference type="ARBA" id="ARBA00022692"/>
    </source>
</evidence>
<dbReference type="InterPro" id="IPR051505">
    <property type="entry name" value="C-type_lectin_domain"/>
</dbReference>
<evidence type="ECO:0000256" key="7">
    <source>
        <dbReference type="ARBA" id="ARBA00022734"/>
    </source>
</evidence>
<sequence>MDLLFLSLQLLSLLSFSHSVDLREHDALCGPGDACYAVFYQRRTFLESWRACRERGGNLATVKNVQEAALVEQLLTSSTGSHSDGDVQLRLWIGLQRQPRQCAPQKPLRGFTWTTGDQDTAFTNWVSQPVLSGSQSPCSAPRCVAIGLGHGKPEDDFKWSEGSCTLPVDGYVCKFRYQGMCPTLTGENVRYSVPFGYQGTWLDLLPFGTVAVVSCEGQQQAVTVLCTFKEDRTVGWDKEDPLCQDPEDLCQDCQQLCEGGVCACEEGYVLQPDGHSCEPEHFEEQRCLCQYRCVEAGIGGKGYQCICPEGFELAEDEHSCEDIDECEDEETCEHSCQNTLGSYTCSCDLGFTISEDDPERCVDIDECRFARMCQQMCVNHVGGFECFCSEGYELAADRVSCKRLDFGQPVHEPNLHVTSNENSSRCLNEYDH</sequence>
<dbReference type="InterPro" id="IPR000152">
    <property type="entry name" value="EGF-type_Asp/Asn_hydroxyl_site"/>
</dbReference>
<organism evidence="18 19">
    <name type="scientific">Engystomops pustulosus</name>
    <name type="common">Tungara frog</name>
    <name type="synonym">Physalaemus pustulosus</name>
    <dbReference type="NCBI Taxonomy" id="76066"/>
    <lineage>
        <taxon>Eukaryota</taxon>
        <taxon>Metazoa</taxon>
        <taxon>Chordata</taxon>
        <taxon>Craniata</taxon>
        <taxon>Vertebrata</taxon>
        <taxon>Euteleostomi</taxon>
        <taxon>Amphibia</taxon>
        <taxon>Batrachia</taxon>
        <taxon>Anura</taxon>
        <taxon>Neobatrachia</taxon>
        <taxon>Hyloidea</taxon>
        <taxon>Leptodactylidae</taxon>
        <taxon>Leiuperinae</taxon>
        <taxon>Engystomops</taxon>
    </lineage>
</organism>
<dbReference type="InterPro" id="IPR018097">
    <property type="entry name" value="EGF_Ca-bd_CS"/>
</dbReference>
<keyword evidence="10" id="KW-0472">Membrane</keyword>
<dbReference type="InterPro" id="IPR001304">
    <property type="entry name" value="C-type_lectin-like"/>
</dbReference>
<dbReference type="PROSITE" id="PS50026">
    <property type="entry name" value="EGF_3"/>
    <property type="match status" value="1"/>
</dbReference>
<dbReference type="SUPFAM" id="SSF57184">
    <property type="entry name" value="Growth factor receptor domain"/>
    <property type="match status" value="1"/>
</dbReference>
<dbReference type="InterPro" id="IPR026823">
    <property type="entry name" value="cEGF"/>
</dbReference>
<dbReference type="InterPro" id="IPR049883">
    <property type="entry name" value="NOTCH1_EGF-like"/>
</dbReference>
<proteinExistence type="predicted"/>
<dbReference type="CDD" id="cd00054">
    <property type="entry name" value="EGF_CA"/>
    <property type="match status" value="1"/>
</dbReference>
<keyword evidence="7" id="KW-0430">Lectin</keyword>
<dbReference type="Gene3D" id="3.10.100.10">
    <property type="entry name" value="Mannose-Binding Protein A, subunit A"/>
    <property type="match status" value="1"/>
</dbReference>
<dbReference type="FunFam" id="3.10.100.10:FF:000061">
    <property type="entry name" value="CD248 molecule"/>
    <property type="match status" value="1"/>
</dbReference>
<comment type="caution">
    <text evidence="14">Lacks conserved residue(s) required for the propagation of feature annotation.</text>
</comment>
<dbReference type="GO" id="GO:0009897">
    <property type="term" value="C:external side of plasma membrane"/>
    <property type="evidence" value="ECO:0007669"/>
    <property type="project" value="TreeGrafter"/>
</dbReference>
<feature type="signal peptide" evidence="15">
    <location>
        <begin position="1"/>
        <end position="19"/>
    </location>
</feature>
<dbReference type="InterPro" id="IPR009030">
    <property type="entry name" value="Growth_fac_rcpt_cys_sf"/>
</dbReference>
<dbReference type="Gene3D" id="2.10.25.10">
    <property type="entry name" value="Laminin"/>
    <property type="match status" value="3"/>
</dbReference>
<feature type="disulfide bond" evidence="14">
    <location>
        <begin position="326"/>
        <end position="336"/>
    </location>
</feature>
<evidence type="ECO:0000256" key="1">
    <source>
        <dbReference type="ARBA" id="ARBA00004479"/>
    </source>
</evidence>
<dbReference type="Pfam" id="PF00059">
    <property type="entry name" value="Lectin_C"/>
    <property type="match status" value="1"/>
</dbReference>
<evidence type="ECO:0000256" key="2">
    <source>
        <dbReference type="ARBA" id="ARBA00022536"/>
    </source>
</evidence>
<keyword evidence="8" id="KW-0677">Repeat</keyword>
<dbReference type="SMART" id="SM00181">
    <property type="entry name" value="EGF"/>
    <property type="match status" value="4"/>
</dbReference>
<evidence type="ECO:0000256" key="9">
    <source>
        <dbReference type="ARBA" id="ARBA00022989"/>
    </source>
</evidence>
<evidence type="ECO:0000256" key="10">
    <source>
        <dbReference type="ARBA" id="ARBA00023136"/>
    </source>
</evidence>
<evidence type="ECO:0000256" key="6">
    <source>
        <dbReference type="ARBA" id="ARBA00022729"/>
    </source>
</evidence>
<keyword evidence="4" id="KW-0254">Endocytosis</keyword>
<dbReference type="GO" id="GO:1990430">
    <property type="term" value="F:extracellular matrix protein binding"/>
    <property type="evidence" value="ECO:0007669"/>
    <property type="project" value="TreeGrafter"/>
</dbReference>
<name>A0AAV7APY2_ENGPU</name>
<evidence type="ECO:0000256" key="13">
    <source>
        <dbReference type="ARBA" id="ARBA00023180"/>
    </source>
</evidence>
<evidence type="ECO:0000259" key="16">
    <source>
        <dbReference type="PROSITE" id="PS50026"/>
    </source>
</evidence>
<evidence type="ECO:0000256" key="15">
    <source>
        <dbReference type="SAM" id="SignalP"/>
    </source>
</evidence>
<comment type="caution">
    <text evidence="18">The sequence shown here is derived from an EMBL/GenBank/DDBJ whole genome shotgun (WGS) entry which is preliminary data.</text>
</comment>
<evidence type="ECO:0000256" key="3">
    <source>
        <dbReference type="ARBA" id="ARBA00022553"/>
    </source>
</evidence>
<evidence type="ECO:0000256" key="8">
    <source>
        <dbReference type="ARBA" id="ARBA00022737"/>
    </source>
</evidence>
<feature type="chain" id="PRO_5043742407" description="Complement component C1q receptor" evidence="15">
    <location>
        <begin position="20"/>
        <end position="432"/>
    </location>
</feature>
<evidence type="ECO:0000256" key="11">
    <source>
        <dbReference type="ARBA" id="ARBA00023157"/>
    </source>
</evidence>
<keyword evidence="9" id="KW-1133">Transmembrane helix</keyword>
<dbReference type="GO" id="GO:0031012">
    <property type="term" value="C:extracellular matrix"/>
    <property type="evidence" value="ECO:0007669"/>
    <property type="project" value="TreeGrafter"/>
</dbReference>
<feature type="domain" description="EGF-like" evidence="16">
    <location>
        <begin position="322"/>
        <end position="362"/>
    </location>
</feature>
<accession>A0AAV7APY2</accession>
<dbReference type="PROSITE" id="PS01186">
    <property type="entry name" value="EGF_2"/>
    <property type="match status" value="1"/>
</dbReference>
<dbReference type="GO" id="GO:0030246">
    <property type="term" value="F:carbohydrate binding"/>
    <property type="evidence" value="ECO:0007669"/>
    <property type="project" value="UniProtKB-KW"/>
</dbReference>
<dbReference type="Pfam" id="PF12662">
    <property type="entry name" value="cEGF"/>
    <property type="match status" value="1"/>
</dbReference>
<dbReference type="SUPFAM" id="SSF56436">
    <property type="entry name" value="C-type lectin-like"/>
    <property type="match status" value="1"/>
</dbReference>
<dbReference type="GO" id="GO:0005509">
    <property type="term" value="F:calcium ion binding"/>
    <property type="evidence" value="ECO:0007669"/>
    <property type="project" value="InterPro"/>
</dbReference>
<evidence type="ECO:0000256" key="14">
    <source>
        <dbReference type="PROSITE-ProRule" id="PRU00076"/>
    </source>
</evidence>
<dbReference type="PROSITE" id="PS50041">
    <property type="entry name" value="C_TYPE_LECTIN_2"/>
    <property type="match status" value="1"/>
</dbReference>
<keyword evidence="3" id="KW-0597">Phosphoprotein</keyword>